<protein>
    <recommendedName>
        <fullName evidence="2">Antitoxin</fullName>
    </recommendedName>
</protein>
<dbReference type="RefSeq" id="WP_053175728.1">
    <property type="nucleotide sequence ID" value="NZ_LFYT02000037.1"/>
</dbReference>
<sequence length="89" mass="9740">MRVTATEAKNRFGSLCAQAKREPVFVEKAGQLDSVILSAEQYQALLAGHDKASRASRKQAFEAEFGDWIAAQNARVEAHGIPGADLRPW</sequence>
<comment type="caution">
    <text evidence="3">The sequence shown here is derived from an EMBL/GenBank/DDBJ whole genome shotgun (WGS) entry which is preliminary data.</text>
</comment>
<evidence type="ECO:0000256" key="2">
    <source>
        <dbReference type="RuleBase" id="RU362080"/>
    </source>
</evidence>
<accession>A0A2T7U918</accession>
<name>A0A2T7U918_9BURK</name>
<proteinExistence type="inferred from homology"/>
<dbReference type="Pfam" id="PF02604">
    <property type="entry name" value="PhdYeFM_antitox"/>
    <property type="match status" value="1"/>
</dbReference>
<dbReference type="InterPro" id="IPR006442">
    <property type="entry name" value="Antitoxin_Phd/YefM"/>
</dbReference>
<gene>
    <name evidence="3" type="ORF">H663_018535</name>
</gene>
<evidence type="ECO:0000313" key="3">
    <source>
        <dbReference type="EMBL" id="PVE41178.1"/>
    </source>
</evidence>
<keyword evidence="4" id="KW-1185">Reference proteome</keyword>
<reference evidence="3" key="1">
    <citation type="submission" date="2017-04" db="EMBL/GenBank/DDBJ databases">
        <title>Unexpected and diverse lifestyles within the genus Limnohabitans.</title>
        <authorList>
            <person name="Kasalicky V."/>
            <person name="Mehrshad M."/>
            <person name="Andrei S.-A."/>
            <person name="Salcher M."/>
            <person name="Kratochvilova H."/>
            <person name="Simek K."/>
            <person name="Ghai R."/>
        </authorList>
    </citation>
    <scope>NUCLEOTIDE SEQUENCE [LARGE SCALE GENOMIC DNA]</scope>
    <source>
        <strain evidence="3">II-D5</strain>
    </source>
</reference>
<dbReference type="Gene3D" id="3.40.1620.10">
    <property type="entry name" value="YefM-like domain"/>
    <property type="match status" value="1"/>
</dbReference>
<dbReference type="AlphaFoldDB" id="A0A2T7U918"/>
<comment type="function">
    <text evidence="2">Antitoxin component of a type II toxin-antitoxin (TA) system.</text>
</comment>
<dbReference type="Proteomes" id="UP000037507">
    <property type="component" value="Unassembled WGS sequence"/>
</dbReference>
<evidence type="ECO:0000256" key="1">
    <source>
        <dbReference type="ARBA" id="ARBA00009981"/>
    </source>
</evidence>
<dbReference type="OrthoDB" id="8853077at2"/>
<evidence type="ECO:0000313" key="4">
    <source>
        <dbReference type="Proteomes" id="UP000037507"/>
    </source>
</evidence>
<comment type="similarity">
    <text evidence="1 2">Belongs to the phD/YefM antitoxin family.</text>
</comment>
<dbReference type="EMBL" id="LFYT02000037">
    <property type="protein sequence ID" value="PVE41178.1"/>
    <property type="molecule type" value="Genomic_DNA"/>
</dbReference>
<dbReference type="STRING" id="1293045.H663_17365"/>
<dbReference type="InterPro" id="IPR036165">
    <property type="entry name" value="YefM-like_sf"/>
</dbReference>
<dbReference type="SUPFAM" id="SSF143120">
    <property type="entry name" value="YefM-like"/>
    <property type="match status" value="1"/>
</dbReference>
<organism evidence="3 4">
    <name type="scientific">Limnohabitans planktonicus II-D5</name>
    <dbReference type="NCBI Taxonomy" id="1293045"/>
    <lineage>
        <taxon>Bacteria</taxon>
        <taxon>Pseudomonadati</taxon>
        <taxon>Pseudomonadota</taxon>
        <taxon>Betaproteobacteria</taxon>
        <taxon>Burkholderiales</taxon>
        <taxon>Comamonadaceae</taxon>
        <taxon>Limnohabitans</taxon>
    </lineage>
</organism>